<accession>A0A372NMU0</accession>
<keyword evidence="2" id="KW-0560">Oxidoreductase</keyword>
<evidence type="ECO:0000256" key="3">
    <source>
        <dbReference type="RuleBase" id="RU000363"/>
    </source>
</evidence>
<gene>
    <name evidence="4" type="ORF">D0C36_20970</name>
</gene>
<evidence type="ECO:0000313" key="4">
    <source>
        <dbReference type="EMBL" id="RFZ90272.1"/>
    </source>
</evidence>
<comment type="caution">
    <text evidence="4">The sequence shown here is derived from an EMBL/GenBank/DDBJ whole genome shotgun (WGS) entry which is preliminary data.</text>
</comment>
<dbReference type="CDD" id="cd05374">
    <property type="entry name" value="17beta-HSD-like_SDR_c"/>
    <property type="match status" value="1"/>
</dbReference>
<sequence length="272" mass="29724">MKPKIIFITAASRGFGRIWTEAALEAGHRVVATARNVDSLAELVDKYGDAVYPLQLDVTDRSAAFSAVAEGHRHFGALDVVINVAGFSLYGTIEETTEYEARAQLETNLFGTLWVTQAALPFMRQQQAGHIIQVSSVGGVVSFPTLGLYNASKWGLEAFSEALAMEVKDFGIKVTLVEPGVYETSDDENAPVQENIIPAYDPLRAVIRQKFSAKKGDPGATTALILNMISEPEPPLRLFLGNFPYPLVTSKYQERLATWAQWKKASDAAQGK</sequence>
<dbReference type="PANTHER" id="PTHR43976">
    <property type="entry name" value="SHORT CHAIN DEHYDROGENASE"/>
    <property type="match status" value="1"/>
</dbReference>
<dbReference type="InterPro" id="IPR051911">
    <property type="entry name" value="SDR_oxidoreductase"/>
</dbReference>
<evidence type="ECO:0000313" key="5">
    <source>
        <dbReference type="Proteomes" id="UP000264217"/>
    </source>
</evidence>
<dbReference type="InterPro" id="IPR002347">
    <property type="entry name" value="SDR_fam"/>
</dbReference>
<dbReference type="GO" id="GO:0016491">
    <property type="term" value="F:oxidoreductase activity"/>
    <property type="evidence" value="ECO:0007669"/>
    <property type="project" value="UniProtKB-KW"/>
</dbReference>
<dbReference type="PRINTS" id="PR00080">
    <property type="entry name" value="SDRFAMILY"/>
</dbReference>
<dbReference type="NCBIfam" id="NF006114">
    <property type="entry name" value="PRK08263.1"/>
    <property type="match status" value="1"/>
</dbReference>
<dbReference type="RefSeq" id="WP_117393686.1">
    <property type="nucleotide sequence ID" value="NZ_QWDC01000004.1"/>
</dbReference>
<proteinExistence type="inferred from homology"/>
<name>A0A372NMU0_9SPHI</name>
<dbReference type="PRINTS" id="PR00081">
    <property type="entry name" value="GDHRDH"/>
</dbReference>
<dbReference type="Gene3D" id="3.40.50.720">
    <property type="entry name" value="NAD(P)-binding Rossmann-like Domain"/>
    <property type="match status" value="1"/>
</dbReference>
<dbReference type="InterPro" id="IPR020904">
    <property type="entry name" value="Sc_DH/Rdtase_CS"/>
</dbReference>
<dbReference type="PROSITE" id="PS00061">
    <property type="entry name" value="ADH_SHORT"/>
    <property type="match status" value="1"/>
</dbReference>
<comment type="similarity">
    <text evidence="1 3">Belongs to the short-chain dehydrogenases/reductases (SDR) family.</text>
</comment>
<dbReference type="Proteomes" id="UP000264217">
    <property type="component" value="Unassembled WGS sequence"/>
</dbReference>
<keyword evidence="5" id="KW-1185">Reference proteome</keyword>
<dbReference type="Pfam" id="PF00106">
    <property type="entry name" value="adh_short"/>
    <property type="match status" value="1"/>
</dbReference>
<evidence type="ECO:0000256" key="1">
    <source>
        <dbReference type="ARBA" id="ARBA00006484"/>
    </source>
</evidence>
<dbReference type="InterPro" id="IPR036291">
    <property type="entry name" value="NAD(P)-bd_dom_sf"/>
</dbReference>
<protein>
    <submittedName>
        <fullName evidence="4">SDR family NAD(P)-dependent oxidoreductase</fullName>
    </submittedName>
</protein>
<dbReference type="OrthoDB" id="1235794at2"/>
<dbReference type="SUPFAM" id="SSF51735">
    <property type="entry name" value="NAD(P)-binding Rossmann-fold domains"/>
    <property type="match status" value="1"/>
</dbReference>
<dbReference type="AlphaFoldDB" id="A0A372NMU0"/>
<evidence type="ECO:0000256" key="2">
    <source>
        <dbReference type="ARBA" id="ARBA00023002"/>
    </source>
</evidence>
<reference evidence="4 5" key="1">
    <citation type="submission" date="2018-08" db="EMBL/GenBank/DDBJ databases">
        <title>Mucilaginibacter sp. MYSH2.</title>
        <authorList>
            <person name="Seo T."/>
        </authorList>
    </citation>
    <scope>NUCLEOTIDE SEQUENCE [LARGE SCALE GENOMIC DNA]</scope>
    <source>
        <strain evidence="4 5">MYSH2</strain>
    </source>
</reference>
<dbReference type="PANTHER" id="PTHR43976:SF16">
    <property type="entry name" value="SHORT-CHAIN DEHYDROGENASE_REDUCTASE FAMILY PROTEIN"/>
    <property type="match status" value="1"/>
</dbReference>
<dbReference type="EMBL" id="QWDC01000004">
    <property type="protein sequence ID" value="RFZ90272.1"/>
    <property type="molecule type" value="Genomic_DNA"/>
</dbReference>
<organism evidence="4 5">
    <name type="scientific">Mucilaginibacter conchicola</name>
    <dbReference type="NCBI Taxonomy" id="2303333"/>
    <lineage>
        <taxon>Bacteria</taxon>
        <taxon>Pseudomonadati</taxon>
        <taxon>Bacteroidota</taxon>
        <taxon>Sphingobacteriia</taxon>
        <taxon>Sphingobacteriales</taxon>
        <taxon>Sphingobacteriaceae</taxon>
        <taxon>Mucilaginibacter</taxon>
    </lineage>
</organism>